<dbReference type="InterPro" id="IPR040534">
    <property type="entry name" value="Ca_bind_SSO6904"/>
</dbReference>
<accession>A0A6A9QQD9</accession>
<sequence>MSVLDEEEFVMLRKYKGKVKVENVERIIDLIEEEMKKTDKLKTAAIYVFANNVEEIKSNKELYEIILKTLEKFSPKLGFDNVVELIKSSIS</sequence>
<feature type="domain" description="Calcium binding protein SSO6904" evidence="1">
    <location>
        <begin position="1"/>
        <end position="89"/>
    </location>
</feature>
<evidence type="ECO:0000313" key="2">
    <source>
        <dbReference type="EMBL" id="MUN28023.1"/>
    </source>
</evidence>
<gene>
    <name evidence="2" type="ORF">GC250_00730</name>
</gene>
<dbReference type="Pfam" id="PF18249">
    <property type="entry name" value="Ca_bind_SSO6904"/>
    <property type="match status" value="1"/>
</dbReference>
<organism evidence="2 3">
    <name type="scientific">Sulfuracidifex metallicus DSM 6482 = JCM 9184</name>
    <dbReference type="NCBI Taxonomy" id="523847"/>
    <lineage>
        <taxon>Archaea</taxon>
        <taxon>Thermoproteota</taxon>
        <taxon>Thermoprotei</taxon>
        <taxon>Sulfolobales</taxon>
        <taxon>Sulfolobaceae</taxon>
        <taxon>Sulfuracidifex</taxon>
    </lineage>
</organism>
<keyword evidence="3" id="KW-1185">Reference proteome</keyword>
<dbReference type="Gene3D" id="1.20.120.970">
    <property type="match status" value="1"/>
</dbReference>
<dbReference type="Proteomes" id="UP000470772">
    <property type="component" value="Unassembled WGS sequence"/>
</dbReference>
<comment type="caution">
    <text evidence="2">The sequence shown here is derived from an EMBL/GenBank/DDBJ whole genome shotgun (WGS) entry which is preliminary data.</text>
</comment>
<protein>
    <recommendedName>
        <fullName evidence="1">Calcium binding protein SSO6904 domain-containing protein</fullName>
    </recommendedName>
</protein>
<proteinExistence type="predicted"/>
<dbReference type="RefSeq" id="WP_156016074.1">
    <property type="nucleotide sequence ID" value="NZ_WGGD01000005.1"/>
</dbReference>
<evidence type="ECO:0000313" key="3">
    <source>
        <dbReference type="Proteomes" id="UP000470772"/>
    </source>
</evidence>
<dbReference type="EMBL" id="WGGD01000005">
    <property type="protein sequence ID" value="MUN28023.1"/>
    <property type="molecule type" value="Genomic_DNA"/>
</dbReference>
<reference evidence="2 3" key="1">
    <citation type="submission" date="2019-10" db="EMBL/GenBank/DDBJ databases">
        <title>Sequencing and Assembly of Multiple Reported Metal-Biooxidizing Members of the Extremely Thermoacidophilic Archaeal Family Sulfolobaceae.</title>
        <authorList>
            <person name="Counts J.A."/>
            <person name="Kelly R.M."/>
        </authorList>
    </citation>
    <scope>NUCLEOTIDE SEQUENCE [LARGE SCALE GENOMIC DNA]</scope>
    <source>
        <strain evidence="2 3">DSM 6482</strain>
    </source>
</reference>
<evidence type="ECO:0000259" key="1">
    <source>
        <dbReference type="Pfam" id="PF18249"/>
    </source>
</evidence>
<dbReference type="AlphaFoldDB" id="A0A6A9QQD9"/>
<name>A0A6A9QQD9_SULME</name>